<evidence type="ECO:0000256" key="1">
    <source>
        <dbReference type="SAM" id="Coils"/>
    </source>
</evidence>
<feature type="region of interest" description="Disordered" evidence="2">
    <location>
        <begin position="218"/>
        <end position="246"/>
    </location>
</feature>
<gene>
    <name evidence="3" type="ORF">BO70DRAFT_428872</name>
</gene>
<keyword evidence="1" id="KW-0175">Coiled coil</keyword>
<evidence type="ECO:0000256" key="2">
    <source>
        <dbReference type="SAM" id="MobiDB-lite"/>
    </source>
</evidence>
<feature type="coiled-coil region" evidence="1">
    <location>
        <begin position="317"/>
        <end position="410"/>
    </location>
</feature>
<dbReference type="PANTHER" id="PTHR38887:SF1">
    <property type="entry name" value="RAS MODIFICATION PROTEIN ERF4"/>
    <property type="match status" value="1"/>
</dbReference>
<name>A0A317WF30_9EURO</name>
<proteinExistence type="predicted"/>
<dbReference type="PANTHER" id="PTHR38887">
    <property type="entry name" value="CHROMOSOME 21, WHOLE GENOME SHOTGUN SEQUENCE"/>
    <property type="match status" value="1"/>
</dbReference>
<dbReference type="AlphaFoldDB" id="A0A317WF30"/>
<organism evidence="3 4">
    <name type="scientific">Aspergillus heteromorphus CBS 117.55</name>
    <dbReference type="NCBI Taxonomy" id="1448321"/>
    <lineage>
        <taxon>Eukaryota</taxon>
        <taxon>Fungi</taxon>
        <taxon>Dikarya</taxon>
        <taxon>Ascomycota</taxon>
        <taxon>Pezizomycotina</taxon>
        <taxon>Eurotiomycetes</taxon>
        <taxon>Eurotiomycetidae</taxon>
        <taxon>Eurotiales</taxon>
        <taxon>Aspergillaceae</taxon>
        <taxon>Aspergillus</taxon>
        <taxon>Aspergillus subgen. Circumdati</taxon>
    </lineage>
</organism>
<accession>A0A317WF30</accession>
<dbReference type="GeneID" id="37070258"/>
<reference evidence="3 4" key="1">
    <citation type="submission" date="2016-12" db="EMBL/GenBank/DDBJ databases">
        <title>The genomes of Aspergillus section Nigri reveals drivers in fungal speciation.</title>
        <authorList>
            <consortium name="DOE Joint Genome Institute"/>
            <person name="Vesth T.C."/>
            <person name="Nybo J."/>
            <person name="Theobald S."/>
            <person name="Brandl J."/>
            <person name="Frisvad J.C."/>
            <person name="Nielsen K.F."/>
            <person name="Lyhne E.K."/>
            <person name="Kogle M.E."/>
            <person name="Kuo A."/>
            <person name="Riley R."/>
            <person name="Clum A."/>
            <person name="Nolan M."/>
            <person name="Lipzen A."/>
            <person name="Salamov A."/>
            <person name="Henrissat B."/>
            <person name="Wiebenga A."/>
            <person name="De Vries R.P."/>
            <person name="Grigoriev I.V."/>
            <person name="Mortensen U.H."/>
            <person name="Andersen M.R."/>
            <person name="Baker S.E."/>
        </authorList>
    </citation>
    <scope>NUCLEOTIDE SEQUENCE [LARGE SCALE GENOMIC DNA]</scope>
    <source>
        <strain evidence="3 4">CBS 117.55</strain>
    </source>
</reference>
<feature type="compositionally biased region" description="Low complexity" evidence="2">
    <location>
        <begin position="224"/>
        <end position="237"/>
    </location>
</feature>
<dbReference type="OrthoDB" id="3068835at2759"/>
<evidence type="ECO:0000313" key="3">
    <source>
        <dbReference type="EMBL" id="PWY83608.1"/>
    </source>
</evidence>
<dbReference type="InterPro" id="IPR053221">
    <property type="entry name" value="Burnettramic_acid_biosynth"/>
</dbReference>
<protein>
    <submittedName>
        <fullName evidence="3">Uncharacterized protein</fullName>
    </submittedName>
</protein>
<dbReference type="VEuPathDB" id="FungiDB:BO70DRAFT_428872"/>
<dbReference type="STRING" id="1448321.A0A317WF30"/>
<dbReference type="EMBL" id="MSFL01000010">
    <property type="protein sequence ID" value="PWY83608.1"/>
    <property type="molecule type" value="Genomic_DNA"/>
</dbReference>
<comment type="caution">
    <text evidence="3">The sequence shown here is derived from an EMBL/GenBank/DDBJ whole genome shotgun (WGS) entry which is preliminary data.</text>
</comment>
<evidence type="ECO:0000313" key="4">
    <source>
        <dbReference type="Proteomes" id="UP000247233"/>
    </source>
</evidence>
<keyword evidence="4" id="KW-1185">Reference proteome</keyword>
<dbReference type="Proteomes" id="UP000247233">
    <property type="component" value="Unassembled WGS sequence"/>
</dbReference>
<sequence length="438" mass="48420">MVLNDTPPPLPPRPTPTLNPVDIDIDINITTKTPLTTTTTTTPILIHNQIPSTFPRPSAILPKPIVIPQTSHTLHGTCYRPFLRAYPSSPSSSLPTTTTNNALPIPPTDFLTFIDALNEVWLAHPYFQVASTTGNLLGFVPLLEFQLLALGVQTAAECGAFQLSRMRTQAYMRLANEQLFAPRGLRAQVLTTRGMMREVGVPGEVLALPDLRKEEVFGDGEGDTQGSTTSSTTSTVEIGGGGGGHDPQMRRMEAIKEYVCPVVVEGRKKKNVSGTGAGEDGNWLKRAAEKQEMWFTERQNTGLVGRRSKAVRAIGEAEAAENELLVKMDEVEMAMDEVRERARERLRGPLGESLQGRGIVQDDLQKDLKKLDKKMGRLVRERAKRVTRRMQQGERRIQRVEKRENKIAQRVMWVVVTGDDGTRGGGGGGFRNDLYEED</sequence>
<dbReference type="RefSeq" id="XP_025400051.1">
    <property type="nucleotide sequence ID" value="XM_025548021.1"/>
</dbReference>